<evidence type="ECO:0000256" key="7">
    <source>
        <dbReference type="SAM" id="MobiDB-lite"/>
    </source>
</evidence>
<proteinExistence type="predicted"/>
<dbReference type="OrthoDB" id="2420415at2759"/>
<feature type="domain" description="USP" evidence="8">
    <location>
        <begin position="607"/>
        <end position="1158"/>
    </location>
</feature>
<evidence type="ECO:0000259" key="8">
    <source>
        <dbReference type="PROSITE" id="PS50235"/>
    </source>
</evidence>
<dbReference type="InterPro" id="IPR001394">
    <property type="entry name" value="Peptidase_C19_UCH"/>
</dbReference>
<dbReference type="GO" id="GO:0070628">
    <property type="term" value="F:proteasome binding"/>
    <property type="evidence" value="ECO:0007669"/>
    <property type="project" value="TreeGrafter"/>
</dbReference>
<evidence type="ECO:0000256" key="1">
    <source>
        <dbReference type="ARBA" id="ARBA00000707"/>
    </source>
</evidence>
<feature type="region of interest" description="Disordered" evidence="7">
    <location>
        <begin position="1174"/>
        <end position="1206"/>
    </location>
</feature>
<feature type="region of interest" description="Disordered" evidence="7">
    <location>
        <begin position="709"/>
        <end position="807"/>
    </location>
</feature>
<dbReference type="InterPro" id="IPR018200">
    <property type="entry name" value="USP_CS"/>
</dbReference>
<dbReference type="Pfam" id="PF00443">
    <property type="entry name" value="UCH"/>
    <property type="match status" value="1"/>
</dbReference>
<dbReference type="InterPro" id="IPR038765">
    <property type="entry name" value="Papain-like_cys_pep_sf"/>
</dbReference>
<evidence type="ECO:0000256" key="3">
    <source>
        <dbReference type="ARBA" id="ARBA00022670"/>
    </source>
</evidence>
<keyword evidence="5" id="KW-0378">Hydrolase</keyword>
<sequence>MSLHPLGPGKTAPKLHQDLLKFDPLRKDKGGNVLTDCTKPDVEGPFTGAGSCQHEYTTKSGQSVLPPLDLRPDGSTKFKHAVICKKCRIHVAVKIEYARPTNPCPTSEYPIHHFRHLERDEATASRITYHWQCSAPQCQAHLQISFRPARISNVQKDLLTNTENLKRRYEAVVADDPSREGLRQANPMEALSRLRRYVSDAQKPDRKRDAFPADNKRFMEAFGVRGEDCRELFQGYGFRYAADEGLWYLPTPSPLVDRLEADGSSLRELLEDVEMELTAWFYKISSETGLPNPALMDGGGGWPPANRDLERTLAAQGYHRYIAPGLRSNNASELLPFFSGLGILPDFADSLVEFAYERQTFCDPERASYYFECLQIIAENRPNSESLSMKVAVLEPQSVISSRDIRAAYRALGINSTAEGDKADDERLINLFQVRLQDCGPSQKEELRQALYKLGSARGSRMLVNIAQQSVETMDDALSFLGPGASRDTDDDGLIAIYGTKVADNKDDEALAQKALSIIARERKSDKLNNFVAGHGTETTMSVKAAFVRLGNAVENPDEVDQSMLEFIIQEARIQRPGDQTEQAIRTIHEHFASKASKQVNPASWPVGLKSRGNTCYLNSLLQYYFAVKPIRDLVLNYDKYKLPITRDTKKTETVGLVPITRAELVGSQGFAKELQSLFERMVKEPTGEVQPGADLVCRAFLDPRDHELLATDAPVTDEAAEMRERKDPDVDRAPGATRQNDSVNAIEAGQDPAASNQSFQSEDQSSDTKMANGESPTTSPKSHQNDKMASTDIDDADKRPPLPPRRTTKQDLLEMAQDNARQQQDVSEVHDGITQRLRAGMKADGTDERGEQLDPLRDLVACRVSEVVIDQHGVHSKPNVFWETAVTLNVPTEDTDVYTALDDYFALEPRGDSPGAVQNTFKSLVTAPDLLQLSMPRNNYSTDKGMFKSKNVMRFEDEIYLDRYFNNPKTLPKRQRCWSWRSQLKTLKQEQKRIAAGAEKLDGPEAVSAAADYVLVIKDTDGEIQELDINSVSDIDDELSRDLAAEAAQMQARLPSLKTEIEDLEGKLRAEFDVPELKTKQYRLAAVFMHRGEAGGGHYWIFIHDFETDIWRKYNDERVTEVPTSEVKDAIFEAKGEKHDGWTAEAATPTYAVYVSSDKLDLVRPVCRQPEALSTPAASEHQDVEMSTASDWNRAAESPSINSVDPSKLVQEGEMTGWDTARQVADVSW</sequence>
<dbReference type="InterPro" id="IPR025305">
    <property type="entry name" value="UCH_repeat_domain"/>
</dbReference>
<dbReference type="PANTHER" id="PTHR43982:SF6">
    <property type="entry name" value="UBIQUITIN CARBOXYL-TERMINAL HYDROLASE 2-RELATED"/>
    <property type="match status" value="1"/>
</dbReference>
<evidence type="ECO:0000313" key="10">
    <source>
        <dbReference type="Proteomes" id="UP000799436"/>
    </source>
</evidence>
<dbReference type="Gene3D" id="3.90.70.10">
    <property type="entry name" value="Cysteine proteinases"/>
    <property type="match status" value="1"/>
</dbReference>
<dbReference type="PROSITE" id="PS50235">
    <property type="entry name" value="USP_3"/>
    <property type="match status" value="1"/>
</dbReference>
<evidence type="ECO:0000256" key="2">
    <source>
        <dbReference type="ARBA" id="ARBA00012759"/>
    </source>
</evidence>
<organism evidence="9 10">
    <name type="scientific">Teratosphaeria nubilosa</name>
    <dbReference type="NCBI Taxonomy" id="161662"/>
    <lineage>
        <taxon>Eukaryota</taxon>
        <taxon>Fungi</taxon>
        <taxon>Dikarya</taxon>
        <taxon>Ascomycota</taxon>
        <taxon>Pezizomycotina</taxon>
        <taxon>Dothideomycetes</taxon>
        <taxon>Dothideomycetidae</taxon>
        <taxon>Mycosphaerellales</taxon>
        <taxon>Teratosphaeriaceae</taxon>
        <taxon>Teratosphaeria</taxon>
    </lineage>
</organism>
<name>A0A6G1KUF6_9PEZI</name>
<dbReference type="AlphaFoldDB" id="A0A6G1KUF6"/>
<feature type="compositionally biased region" description="Polar residues" evidence="7">
    <location>
        <begin position="754"/>
        <end position="783"/>
    </location>
</feature>
<dbReference type="EMBL" id="ML995930">
    <property type="protein sequence ID" value="KAF2764303.1"/>
    <property type="molecule type" value="Genomic_DNA"/>
</dbReference>
<dbReference type="PANTHER" id="PTHR43982">
    <property type="entry name" value="UBIQUITIN CARBOXYL-TERMINAL HYDROLASE"/>
    <property type="match status" value="1"/>
</dbReference>
<evidence type="ECO:0000256" key="6">
    <source>
        <dbReference type="ARBA" id="ARBA00022807"/>
    </source>
</evidence>
<dbReference type="GO" id="GO:0061136">
    <property type="term" value="P:regulation of proteasomal protein catabolic process"/>
    <property type="evidence" value="ECO:0007669"/>
    <property type="project" value="TreeGrafter"/>
</dbReference>
<keyword evidence="6" id="KW-0788">Thiol protease</keyword>
<dbReference type="Pfam" id="PF13446">
    <property type="entry name" value="RPT"/>
    <property type="match status" value="2"/>
</dbReference>
<dbReference type="SUPFAM" id="SSF54001">
    <property type="entry name" value="Cysteine proteinases"/>
    <property type="match status" value="1"/>
</dbReference>
<dbReference type="InterPro" id="IPR044635">
    <property type="entry name" value="UBP14-like"/>
</dbReference>
<keyword evidence="10" id="KW-1185">Reference proteome</keyword>
<evidence type="ECO:0000313" key="9">
    <source>
        <dbReference type="EMBL" id="KAF2764303.1"/>
    </source>
</evidence>
<evidence type="ECO:0000256" key="5">
    <source>
        <dbReference type="ARBA" id="ARBA00022801"/>
    </source>
</evidence>
<gene>
    <name evidence="9" type="ORF">EJ03DRAFT_33465</name>
</gene>
<comment type="catalytic activity">
    <reaction evidence="1">
        <text>Thiol-dependent hydrolysis of ester, thioester, amide, peptide and isopeptide bonds formed by the C-terminal Gly of ubiquitin (a 76-residue protein attached to proteins as an intracellular targeting signal).</text>
        <dbReference type="EC" id="3.4.19.12"/>
    </reaction>
</comment>
<accession>A0A6G1KUF6</accession>
<dbReference type="PROSITE" id="PS00972">
    <property type="entry name" value="USP_1"/>
    <property type="match status" value="1"/>
</dbReference>
<dbReference type="GO" id="GO:0016579">
    <property type="term" value="P:protein deubiquitination"/>
    <property type="evidence" value="ECO:0007669"/>
    <property type="project" value="InterPro"/>
</dbReference>
<evidence type="ECO:0000256" key="4">
    <source>
        <dbReference type="ARBA" id="ARBA00022786"/>
    </source>
</evidence>
<dbReference type="InterPro" id="IPR028889">
    <property type="entry name" value="USP"/>
</dbReference>
<keyword evidence="3" id="KW-0645">Protease</keyword>
<dbReference type="EC" id="3.4.19.12" evidence="2"/>
<protein>
    <recommendedName>
        <fullName evidence="2">ubiquitinyl hydrolase 1</fullName>
        <ecNumber evidence="2">3.4.19.12</ecNumber>
    </recommendedName>
</protein>
<dbReference type="GO" id="GO:0043161">
    <property type="term" value="P:proteasome-mediated ubiquitin-dependent protein catabolic process"/>
    <property type="evidence" value="ECO:0007669"/>
    <property type="project" value="InterPro"/>
</dbReference>
<keyword evidence="4" id="KW-0833">Ubl conjugation pathway</keyword>
<dbReference type="PROSITE" id="PS00973">
    <property type="entry name" value="USP_2"/>
    <property type="match status" value="1"/>
</dbReference>
<reference evidence="9" key="1">
    <citation type="journal article" date="2020" name="Stud. Mycol.">
        <title>101 Dothideomycetes genomes: a test case for predicting lifestyles and emergence of pathogens.</title>
        <authorList>
            <person name="Haridas S."/>
            <person name="Albert R."/>
            <person name="Binder M."/>
            <person name="Bloem J."/>
            <person name="Labutti K."/>
            <person name="Salamov A."/>
            <person name="Andreopoulos B."/>
            <person name="Baker S."/>
            <person name="Barry K."/>
            <person name="Bills G."/>
            <person name="Bluhm B."/>
            <person name="Cannon C."/>
            <person name="Castanera R."/>
            <person name="Culley D."/>
            <person name="Daum C."/>
            <person name="Ezra D."/>
            <person name="Gonzalez J."/>
            <person name="Henrissat B."/>
            <person name="Kuo A."/>
            <person name="Liang C."/>
            <person name="Lipzen A."/>
            <person name="Lutzoni F."/>
            <person name="Magnuson J."/>
            <person name="Mondo S."/>
            <person name="Nolan M."/>
            <person name="Ohm R."/>
            <person name="Pangilinan J."/>
            <person name="Park H.-J."/>
            <person name="Ramirez L."/>
            <person name="Alfaro M."/>
            <person name="Sun H."/>
            <person name="Tritt A."/>
            <person name="Yoshinaga Y."/>
            <person name="Zwiers L.-H."/>
            <person name="Turgeon B."/>
            <person name="Goodwin S."/>
            <person name="Spatafora J."/>
            <person name="Crous P."/>
            <person name="Grigoriev I."/>
        </authorList>
    </citation>
    <scope>NUCLEOTIDE SEQUENCE</scope>
    <source>
        <strain evidence="9">CBS 116005</strain>
    </source>
</reference>
<dbReference type="GO" id="GO:0004843">
    <property type="term" value="F:cysteine-type deubiquitinase activity"/>
    <property type="evidence" value="ECO:0007669"/>
    <property type="project" value="UniProtKB-EC"/>
</dbReference>
<feature type="compositionally biased region" description="Basic and acidic residues" evidence="7">
    <location>
        <begin position="721"/>
        <end position="733"/>
    </location>
</feature>
<dbReference type="Proteomes" id="UP000799436">
    <property type="component" value="Unassembled WGS sequence"/>
</dbReference>